<evidence type="ECO:0000313" key="1">
    <source>
        <dbReference type="EMBL" id="MDY0394631.1"/>
    </source>
</evidence>
<dbReference type="SUPFAM" id="SSF110296">
    <property type="entry name" value="Oligoxyloglucan reducing end-specific cellobiohydrolase"/>
    <property type="match status" value="1"/>
</dbReference>
<name>A0ABU5C6Z0_9BACI</name>
<organism evidence="1 2">
    <name type="scientific">Tigheibacillus halophilus</name>
    <dbReference type="NCBI Taxonomy" id="361280"/>
    <lineage>
        <taxon>Bacteria</taxon>
        <taxon>Bacillati</taxon>
        <taxon>Bacillota</taxon>
        <taxon>Bacilli</taxon>
        <taxon>Bacillales</taxon>
        <taxon>Bacillaceae</taxon>
        <taxon>Tigheibacillus</taxon>
    </lineage>
</organism>
<dbReference type="GO" id="GO:0016798">
    <property type="term" value="F:hydrolase activity, acting on glycosyl bonds"/>
    <property type="evidence" value="ECO:0007669"/>
    <property type="project" value="UniProtKB-KW"/>
</dbReference>
<protein>
    <submittedName>
        <fullName evidence="1">Sialidase family protein</fullName>
        <ecNumber evidence="1">3.2.1.-</ecNumber>
    </submittedName>
</protein>
<dbReference type="Proteomes" id="UP001281447">
    <property type="component" value="Unassembled WGS sequence"/>
</dbReference>
<dbReference type="EMBL" id="JAWDIP010000003">
    <property type="protein sequence ID" value="MDY0394631.1"/>
    <property type="molecule type" value="Genomic_DNA"/>
</dbReference>
<dbReference type="PANTHER" id="PTHR43739">
    <property type="entry name" value="XYLOGLUCANASE (EUROFUNG)"/>
    <property type="match status" value="1"/>
</dbReference>
<dbReference type="RefSeq" id="WP_390354393.1">
    <property type="nucleotide sequence ID" value="NZ_JBHUIZ010000005.1"/>
</dbReference>
<keyword evidence="1" id="KW-0326">Glycosidase</keyword>
<accession>A0ABU5C6Z0</accession>
<reference evidence="1 2" key="1">
    <citation type="submission" date="2023-10" db="EMBL/GenBank/DDBJ databases">
        <title>Virgibacillus halophilus 5B73C genome.</title>
        <authorList>
            <person name="Miliotis G."/>
            <person name="Sengupta P."/>
            <person name="Hameed A."/>
            <person name="Chuvochina M."/>
            <person name="Mcdonagh F."/>
            <person name="Simpson A.C."/>
            <person name="Singh N.K."/>
            <person name="Rekha P.D."/>
            <person name="Raman K."/>
            <person name="Hugenholtz P."/>
            <person name="Venkateswaran K."/>
        </authorList>
    </citation>
    <scope>NUCLEOTIDE SEQUENCE [LARGE SCALE GENOMIC DNA]</scope>
    <source>
        <strain evidence="1 2">5B73C</strain>
    </source>
</reference>
<comment type="caution">
    <text evidence="1">The sequence shown here is derived from an EMBL/GenBank/DDBJ whole genome shotgun (WGS) entry which is preliminary data.</text>
</comment>
<dbReference type="PANTHER" id="PTHR43739:SF5">
    <property type="entry name" value="EXO-ALPHA-SIALIDASE"/>
    <property type="match status" value="1"/>
</dbReference>
<dbReference type="InterPro" id="IPR015943">
    <property type="entry name" value="WD40/YVTN_repeat-like_dom_sf"/>
</dbReference>
<dbReference type="Gene3D" id="2.130.10.10">
    <property type="entry name" value="YVTN repeat-like/Quinoprotein amine dehydrogenase"/>
    <property type="match status" value="1"/>
</dbReference>
<keyword evidence="2" id="KW-1185">Reference proteome</keyword>
<dbReference type="InterPro" id="IPR052025">
    <property type="entry name" value="Xyloglucanase_GH74"/>
</dbReference>
<proteinExistence type="predicted"/>
<keyword evidence="1" id="KW-0378">Hydrolase</keyword>
<evidence type="ECO:0000313" key="2">
    <source>
        <dbReference type="Proteomes" id="UP001281447"/>
    </source>
</evidence>
<dbReference type="CDD" id="cd15482">
    <property type="entry name" value="Sialidase_non-viral"/>
    <property type="match status" value="1"/>
</dbReference>
<gene>
    <name evidence="1" type="ORF">RWE15_09435</name>
</gene>
<sequence length="356" mass="39925">MRKWLLGMEDELVMVEETEKGYRASAYLQGAQPVQIASDPQNKQRLYCGTYGHGLWKSEDGGYHWKAVGKVNSYHGPNQGNGISSACITGVMVHPIKTSSNGNSIVYAGTEPSALYFSEDLGQTWIPFNGIKHLPSRPNWQFPPRPHTSHVRWIAPSYANENQLNVSIEFGAFIRSSDHGKHWQDRPFLSPLDTHTLLAHPNAPGRLYAACGDGLRNPELAYAQSEDEGRSWAFMSEGLENHPYLYSMALHPEDADYRLVSASESAAKAHHDSLYATIYRKKGNEDWKETAAGLPCDGSFIHTLTADPAQPGIFYALNNQGLFRLDADQERWEKMNIPWPHKYLQQHPSCLMVVGQ</sequence>
<dbReference type="EC" id="3.2.1.-" evidence="1"/>